<comment type="catalytic activity">
    <reaction evidence="4">
        <text>[protein]-peptidylproline (omega=180) = [protein]-peptidylproline (omega=0)</text>
        <dbReference type="Rhea" id="RHEA:16237"/>
        <dbReference type="Rhea" id="RHEA-COMP:10747"/>
        <dbReference type="Rhea" id="RHEA-COMP:10748"/>
        <dbReference type="ChEBI" id="CHEBI:83833"/>
        <dbReference type="ChEBI" id="CHEBI:83834"/>
        <dbReference type="EC" id="5.2.1.8"/>
    </reaction>
</comment>
<evidence type="ECO:0000313" key="6">
    <source>
        <dbReference type="EMBL" id="RKF15638.1"/>
    </source>
</evidence>
<dbReference type="Gene3D" id="2.40.100.10">
    <property type="entry name" value="Cyclophilin-like"/>
    <property type="match status" value="1"/>
</dbReference>
<proteinExistence type="inferred from homology"/>
<dbReference type="InterPro" id="IPR029000">
    <property type="entry name" value="Cyclophilin-like_dom_sf"/>
</dbReference>
<name>A0A420E8I1_9ALTE</name>
<keyword evidence="3 4" id="KW-0413">Isomerase</keyword>
<dbReference type="GO" id="GO:0003755">
    <property type="term" value="F:peptidyl-prolyl cis-trans isomerase activity"/>
    <property type="evidence" value="ECO:0007669"/>
    <property type="project" value="UniProtKB-UniRule"/>
</dbReference>
<dbReference type="PRINTS" id="PR00153">
    <property type="entry name" value="CSAPPISMRASE"/>
</dbReference>
<protein>
    <recommendedName>
        <fullName evidence="4">Peptidyl-prolyl cis-trans isomerase</fullName>
        <shortName evidence="4">PPIase</shortName>
        <ecNumber evidence="4">5.2.1.8</ecNumber>
    </recommendedName>
</protein>
<keyword evidence="2 4" id="KW-0697">Rotamase</keyword>
<dbReference type="EMBL" id="RAQO01000008">
    <property type="protein sequence ID" value="RKF15638.1"/>
    <property type="molecule type" value="Genomic_DNA"/>
</dbReference>
<dbReference type="SUPFAM" id="SSF50891">
    <property type="entry name" value="Cyclophilin-like"/>
    <property type="match status" value="1"/>
</dbReference>
<gene>
    <name evidence="6" type="ORF">DBZ36_14730</name>
</gene>
<comment type="function">
    <text evidence="4">PPIases accelerate the folding of proteins. It catalyzes the cis-trans isomerization of proline imidic peptide bonds in oligopeptides.</text>
</comment>
<comment type="caution">
    <text evidence="6">The sequence shown here is derived from an EMBL/GenBank/DDBJ whole genome shotgun (WGS) entry which is preliminary data.</text>
</comment>
<dbReference type="AlphaFoldDB" id="A0A420E8I1"/>
<dbReference type="PROSITE" id="PS50072">
    <property type="entry name" value="CSA_PPIASE_2"/>
    <property type="match status" value="1"/>
</dbReference>
<dbReference type="PANTHER" id="PTHR43246">
    <property type="entry name" value="PEPTIDYL-PROLYL CIS-TRANS ISOMERASE CYP38, CHLOROPLASTIC"/>
    <property type="match status" value="1"/>
</dbReference>
<dbReference type="InterPro" id="IPR002130">
    <property type="entry name" value="Cyclophilin-type_PPIase_dom"/>
</dbReference>
<feature type="signal peptide" evidence="4">
    <location>
        <begin position="1"/>
        <end position="24"/>
    </location>
</feature>
<reference evidence="6 7" key="1">
    <citation type="submission" date="2018-09" db="EMBL/GenBank/DDBJ databases">
        <authorList>
            <person name="Wang Z."/>
        </authorList>
    </citation>
    <scope>NUCLEOTIDE SEQUENCE [LARGE SCALE GENOMIC DNA]</scope>
    <source>
        <strain evidence="6 7">ALS 81</strain>
    </source>
</reference>
<dbReference type="OrthoDB" id="9807797at2"/>
<dbReference type="GO" id="GO:0006457">
    <property type="term" value="P:protein folding"/>
    <property type="evidence" value="ECO:0007669"/>
    <property type="project" value="InterPro"/>
</dbReference>
<evidence type="ECO:0000313" key="7">
    <source>
        <dbReference type="Proteomes" id="UP000286482"/>
    </source>
</evidence>
<evidence type="ECO:0000256" key="1">
    <source>
        <dbReference type="ARBA" id="ARBA00007365"/>
    </source>
</evidence>
<sequence length="185" mass="20596">MKFVSKLSQVLCLVALLFSVPSWATTVMLVTNMGNITIKLDTEKAPVSSKNFIRYVNDKSYQNSIFHRVINGFMIQGGGFSEDFKRLDTYTQIENESQNGLSNTRGSIAMARTGQPHSATRQFYINLVDNTNLDGESHKFGYAVFGQVTRGMDVVDKIAKVATGSRSGMRDVPRQNVVLLDVIYP</sequence>
<accession>A0A420E8I1</accession>
<dbReference type="EC" id="5.2.1.8" evidence="4"/>
<comment type="similarity">
    <text evidence="1 4">Belongs to the cyclophilin-type PPIase family.</text>
</comment>
<dbReference type="PROSITE" id="PS00170">
    <property type="entry name" value="CSA_PPIASE_1"/>
    <property type="match status" value="1"/>
</dbReference>
<evidence type="ECO:0000256" key="2">
    <source>
        <dbReference type="ARBA" id="ARBA00023110"/>
    </source>
</evidence>
<dbReference type="InterPro" id="IPR020892">
    <property type="entry name" value="Cyclophilin-type_PPIase_CS"/>
</dbReference>
<organism evidence="6 7">
    <name type="scientific">Alginatibacterium sediminis</name>
    <dbReference type="NCBI Taxonomy" id="2164068"/>
    <lineage>
        <taxon>Bacteria</taxon>
        <taxon>Pseudomonadati</taxon>
        <taxon>Pseudomonadota</taxon>
        <taxon>Gammaproteobacteria</taxon>
        <taxon>Alteromonadales</taxon>
        <taxon>Alteromonadaceae</taxon>
        <taxon>Alginatibacterium</taxon>
    </lineage>
</organism>
<dbReference type="InterPro" id="IPR044665">
    <property type="entry name" value="E_coli_cyclophilin_A-like"/>
</dbReference>
<dbReference type="Pfam" id="PF00160">
    <property type="entry name" value="Pro_isomerase"/>
    <property type="match status" value="1"/>
</dbReference>
<keyword evidence="4" id="KW-0732">Signal</keyword>
<evidence type="ECO:0000256" key="3">
    <source>
        <dbReference type="ARBA" id="ARBA00023235"/>
    </source>
</evidence>
<evidence type="ECO:0000259" key="5">
    <source>
        <dbReference type="PROSITE" id="PS50072"/>
    </source>
</evidence>
<dbReference type="Proteomes" id="UP000286482">
    <property type="component" value="Unassembled WGS sequence"/>
</dbReference>
<evidence type="ECO:0000256" key="4">
    <source>
        <dbReference type="RuleBase" id="RU363019"/>
    </source>
</evidence>
<feature type="domain" description="PPIase cyclophilin-type" evidence="5">
    <location>
        <begin position="23"/>
        <end position="184"/>
    </location>
</feature>
<feature type="chain" id="PRO_5018822377" description="Peptidyl-prolyl cis-trans isomerase" evidence="4">
    <location>
        <begin position="25"/>
        <end position="185"/>
    </location>
</feature>
<keyword evidence="7" id="KW-1185">Reference proteome</keyword>